<evidence type="ECO:0000313" key="3">
    <source>
        <dbReference type="Proteomes" id="UP000516437"/>
    </source>
</evidence>
<proteinExistence type="predicted"/>
<evidence type="ECO:0000256" key="1">
    <source>
        <dbReference type="SAM" id="MobiDB-lite"/>
    </source>
</evidence>
<comment type="caution">
    <text evidence="2">The sequence shown here is derived from an EMBL/GenBank/DDBJ whole genome shotgun (WGS) entry which is preliminary data.</text>
</comment>
<feature type="region of interest" description="Disordered" evidence="1">
    <location>
        <begin position="1"/>
        <end position="28"/>
    </location>
</feature>
<gene>
    <name evidence="2" type="ORF">CJ030_MR4G028670</name>
</gene>
<dbReference type="AlphaFoldDB" id="A0A6A1VV20"/>
<organism evidence="2 3">
    <name type="scientific">Morella rubra</name>
    <name type="common">Chinese bayberry</name>
    <dbReference type="NCBI Taxonomy" id="262757"/>
    <lineage>
        <taxon>Eukaryota</taxon>
        <taxon>Viridiplantae</taxon>
        <taxon>Streptophyta</taxon>
        <taxon>Embryophyta</taxon>
        <taxon>Tracheophyta</taxon>
        <taxon>Spermatophyta</taxon>
        <taxon>Magnoliopsida</taxon>
        <taxon>eudicotyledons</taxon>
        <taxon>Gunneridae</taxon>
        <taxon>Pentapetalae</taxon>
        <taxon>rosids</taxon>
        <taxon>fabids</taxon>
        <taxon>Fagales</taxon>
        <taxon>Myricaceae</taxon>
        <taxon>Morella</taxon>
    </lineage>
</organism>
<keyword evidence="3" id="KW-1185">Reference proteome</keyword>
<dbReference type="PANTHER" id="PTHR47127">
    <property type="entry name" value="10A19I.15"/>
    <property type="match status" value="1"/>
</dbReference>
<accession>A0A6A1VV20</accession>
<protein>
    <submittedName>
        <fullName evidence="2">Uncharacterized protein</fullName>
    </submittedName>
</protein>
<dbReference type="EMBL" id="RXIC02000022">
    <property type="protein sequence ID" value="KAB1215896.1"/>
    <property type="molecule type" value="Genomic_DNA"/>
</dbReference>
<sequence>MEDDDVSNGRQVSYSSISSKSRSHKKRDKVAAGLESNFAMIAQDMHNIADAINEINVYSFVDELYEGVMKMEGFDEVQLASAFDYLIVNETVARAFNKKGINLRRLWLEKFFNQHI</sequence>
<evidence type="ECO:0000313" key="2">
    <source>
        <dbReference type="EMBL" id="KAB1215896.1"/>
    </source>
</evidence>
<name>A0A6A1VV20_9ROSI</name>
<dbReference type="OrthoDB" id="1737745at2759"/>
<reference evidence="2 3" key="1">
    <citation type="journal article" date="2019" name="Plant Biotechnol. J.">
        <title>The red bayberry genome and genetic basis of sex determination.</title>
        <authorList>
            <person name="Jia H.M."/>
            <person name="Jia H.J."/>
            <person name="Cai Q.L."/>
            <person name="Wang Y."/>
            <person name="Zhao H.B."/>
            <person name="Yang W.F."/>
            <person name="Wang G.Y."/>
            <person name="Li Y.H."/>
            <person name="Zhan D.L."/>
            <person name="Shen Y.T."/>
            <person name="Niu Q.F."/>
            <person name="Chang L."/>
            <person name="Qiu J."/>
            <person name="Zhao L."/>
            <person name="Xie H.B."/>
            <person name="Fu W.Y."/>
            <person name="Jin J."/>
            <person name="Li X.W."/>
            <person name="Jiao Y."/>
            <person name="Zhou C.C."/>
            <person name="Tu T."/>
            <person name="Chai C.Y."/>
            <person name="Gao J.L."/>
            <person name="Fan L.J."/>
            <person name="van de Weg E."/>
            <person name="Wang J.Y."/>
            <person name="Gao Z.S."/>
        </authorList>
    </citation>
    <scope>NUCLEOTIDE SEQUENCE [LARGE SCALE GENOMIC DNA]</scope>
    <source>
        <tissue evidence="2">Leaves</tissue>
    </source>
</reference>
<dbReference type="Proteomes" id="UP000516437">
    <property type="component" value="Chromosome 4"/>
</dbReference>